<dbReference type="SUPFAM" id="SSF50199">
    <property type="entry name" value="Staphylococcal nuclease"/>
    <property type="match status" value="1"/>
</dbReference>
<dbReference type="AlphaFoldDB" id="A0A511R1M0"/>
<comment type="caution">
    <text evidence="2">The sequence shown here is derived from an EMBL/GenBank/DDBJ whole genome shotgun (WGS) entry which is preliminary data.</text>
</comment>
<dbReference type="RefSeq" id="WP_119341411.1">
    <property type="nucleotide sequence ID" value="NZ_BJXL01000034.1"/>
</dbReference>
<reference evidence="2 3" key="1">
    <citation type="submission" date="2019-07" db="EMBL/GenBank/DDBJ databases">
        <title>Whole genome shotgun sequence of Meiothermus hypogaeus NBRC 106114.</title>
        <authorList>
            <person name="Hosoyama A."/>
            <person name="Uohara A."/>
            <person name="Ohji S."/>
            <person name="Ichikawa N."/>
        </authorList>
    </citation>
    <scope>NUCLEOTIDE SEQUENCE [LARGE SCALE GENOMIC DNA]</scope>
    <source>
        <strain evidence="2 3">NBRC 106114</strain>
    </source>
</reference>
<keyword evidence="1" id="KW-0732">Signal</keyword>
<name>A0A511R1M0_9DEIN</name>
<accession>A0A511R1M0</accession>
<feature type="signal peptide" evidence="1">
    <location>
        <begin position="1"/>
        <end position="17"/>
    </location>
</feature>
<dbReference type="InterPro" id="IPR035437">
    <property type="entry name" value="SNase_OB-fold_sf"/>
</dbReference>
<evidence type="ECO:0000313" key="3">
    <source>
        <dbReference type="Proteomes" id="UP000321197"/>
    </source>
</evidence>
<organism evidence="2 3">
    <name type="scientific">Meiothermus hypogaeus NBRC 106114</name>
    <dbReference type="NCBI Taxonomy" id="1227553"/>
    <lineage>
        <taxon>Bacteria</taxon>
        <taxon>Thermotogati</taxon>
        <taxon>Deinococcota</taxon>
        <taxon>Deinococci</taxon>
        <taxon>Thermales</taxon>
        <taxon>Thermaceae</taxon>
        <taxon>Meiothermus</taxon>
    </lineage>
</organism>
<dbReference type="EMBL" id="BJXL01000034">
    <property type="protein sequence ID" value="GEM83187.1"/>
    <property type="molecule type" value="Genomic_DNA"/>
</dbReference>
<evidence type="ECO:0000313" key="2">
    <source>
        <dbReference type="EMBL" id="GEM83187.1"/>
    </source>
</evidence>
<dbReference type="Gene3D" id="2.40.50.90">
    <property type="match status" value="1"/>
</dbReference>
<gene>
    <name evidence="2" type="ORF">MHY01S_13530</name>
</gene>
<protein>
    <recommendedName>
        <fullName evidence="4">TNase-like domain-containing protein</fullName>
    </recommendedName>
</protein>
<sequence length="144" mass="15650">MKTGLILLLLMAPFARALEVPVAIQDVIDGRTLEVRHPGGAITRVQLAGLGTAKREVLVRLAPRGTHGFVLVGGTSPQTRPVIGFVYLCPNLRPCTTATFNLNAEVLRHGGAKFVSNFEDAELRQMLIKAQLEAQQARRGVWAK</sequence>
<evidence type="ECO:0000256" key="1">
    <source>
        <dbReference type="SAM" id="SignalP"/>
    </source>
</evidence>
<feature type="chain" id="PRO_5021747643" description="TNase-like domain-containing protein" evidence="1">
    <location>
        <begin position="18"/>
        <end position="144"/>
    </location>
</feature>
<evidence type="ECO:0008006" key="4">
    <source>
        <dbReference type="Google" id="ProtNLM"/>
    </source>
</evidence>
<dbReference type="Proteomes" id="UP000321197">
    <property type="component" value="Unassembled WGS sequence"/>
</dbReference>
<proteinExistence type="predicted"/>